<evidence type="ECO:0000313" key="1">
    <source>
        <dbReference type="EMBL" id="GGI89068.1"/>
    </source>
</evidence>
<dbReference type="EMBL" id="BMNN01000001">
    <property type="protein sequence ID" value="GGI89068.1"/>
    <property type="molecule type" value="Genomic_DNA"/>
</dbReference>
<organism evidence="1 2">
    <name type="scientific">Halopseudomonas pertucinogena</name>
    <dbReference type="NCBI Taxonomy" id="86175"/>
    <lineage>
        <taxon>Bacteria</taxon>
        <taxon>Pseudomonadati</taxon>
        <taxon>Pseudomonadota</taxon>
        <taxon>Gammaproteobacteria</taxon>
        <taxon>Pseudomonadales</taxon>
        <taxon>Pseudomonadaceae</taxon>
        <taxon>Halopseudomonas</taxon>
    </lineage>
</organism>
<sequence length="174" mass="19198">MHNKPLKYAPATKSVASTGLANARRLAGRYALKGESVLEPVVQEETTGCGIASVANILGKTYSEMKAVANAMGIHASDKSLWSDTQYVRRMLSSAGVKTSADEAPFESWEALPNLALLSIKHHQEEGKDFWHWVVFKRVGGEPFVLDSASYLPSNIRQDFDAMQPKWFIEVENA</sequence>
<keyword evidence="2" id="KW-1185">Reference proteome</keyword>
<accession>A0ABQ2CIN6</accession>
<name>A0ABQ2CIN6_9GAMM</name>
<dbReference type="Gene3D" id="3.90.70.10">
    <property type="entry name" value="Cysteine proteinases"/>
    <property type="match status" value="1"/>
</dbReference>
<proteinExistence type="predicted"/>
<comment type="caution">
    <text evidence="1">The sequence shown here is derived from an EMBL/GenBank/DDBJ whole genome shotgun (WGS) entry which is preliminary data.</text>
</comment>
<reference evidence="2" key="1">
    <citation type="journal article" date="2019" name="Int. J. Syst. Evol. Microbiol.">
        <title>The Global Catalogue of Microorganisms (GCM) 10K type strain sequencing project: providing services to taxonomists for standard genome sequencing and annotation.</title>
        <authorList>
            <consortium name="The Broad Institute Genomics Platform"/>
            <consortium name="The Broad Institute Genome Sequencing Center for Infectious Disease"/>
            <person name="Wu L."/>
            <person name="Ma J."/>
        </authorList>
    </citation>
    <scope>NUCLEOTIDE SEQUENCE [LARGE SCALE GENOMIC DNA]</scope>
    <source>
        <strain evidence="2">JCM 11590</strain>
    </source>
</reference>
<evidence type="ECO:0000313" key="2">
    <source>
        <dbReference type="Proteomes" id="UP000633263"/>
    </source>
</evidence>
<dbReference type="Proteomes" id="UP000633263">
    <property type="component" value="Unassembled WGS sequence"/>
</dbReference>
<protein>
    <recommendedName>
        <fullName evidence="3">Peptidase C39 domain-containing protein</fullName>
    </recommendedName>
</protein>
<evidence type="ECO:0008006" key="3">
    <source>
        <dbReference type="Google" id="ProtNLM"/>
    </source>
</evidence>
<gene>
    <name evidence="1" type="ORF">GCM10009083_01790</name>
</gene>
<dbReference type="RefSeq" id="WP_229710243.1">
    <property type="nucleotide sequence ID" value="NZ_BMNN01000001.1"/>
</dbReference>